<feature type="domain" description="Periplasmic binding protein" evidence="2">
    <location>
        <begin position="81"/>
        <end position="306"/>
    </location>
</feature>
<accession>A0A9D0ZT71</accession>
<name>A0A9D0ZT71_9FIRM</name>
<reference evidence="3" key="1">
    <citation type="submission" date="2020-10" db="EMBL/GenBank/DDBJ databases">
        <authorList>
            <person name="Gilroy R."/>
        </authorList>
    </citation>
    <scope>NUCLEOTIDE SEQUENCE</scope>
    <source>
        <strain evidence="3">ChiSjej3B21-11622</strain>
    </source>
</reference>
<dbReference type="AlphaFoldDB" id="A0A9D0ZT71"/>
<protein>
    <submittedName>
        <fullName evidence="3">Substrate-binding domain-containing protein</fullName>
    </submittedName>
</protein>
<gene>
    <name evidence="3" type="ORF">IAB26_00690</name>
</gene>
<proteinExistence type="predicted"/>
<keyword evidence="1" id="KW-0812">Transmembrane</keyword>
<feature type="transmembrane region" description="Helical" evidence="1">
    <location>
        <begin position="12"/>
        <end position="31"/>
    </location>
</feature>
<dbReference type="InterPro" id="IPR028082">
    <property type="entry name" value="Peripla_BP_I"/>
</dbReference>
<dbReference type="EMBL" id="DVFT01000012">
    <property type="protein sequence ID" value="HIQ95056.1"/>
    <property type="molecule type" value="Genomic_DNA"/>
</dbReference>
<keyword evidence="1" id="KW-1133">Transmembrane helix</keyword>
<evidence type="ECO:0000313" key="4">
    <source>
        <dbReference type="Proteomes" id="UP000886886"/>
    </source>
</evidence>
<keyword evidence="1" id="KW-0472">Membrane</keyword>
<evidence type="ECO:0000259" key="2">
    <source>
        <dbReference type="Pfam" id="PF13407"/>
    </source>
</evidence>
<dbReference type="SUPFAM" id="SSF53822">
    <property type="entry name" value="Periplasmic binding protein-like I"/>
    <property type="match status" value="1"/>
</dbReference>
<comment type="caution">
    <text evidence="3">The sequence shown here is derived from an EMBL/GenBank/DDBJ whole genome shotgun (WGS) entry which is preliminary data.</text>
</comment>
<dbReference type="Pfam" id="PF13407">
    <property type="entry name" value="Peripla_BP_4"/>
    <property type="match status" value="1"/>
</dbReference>
<reference evidence="3" key="2">
    <citation type="journal article" date="2021" name="PeerJ">
        <title>Extensive microbial diversity within the chicken gut microbiome revealed by metagenomics and culture.</title>
        <authorList>
            <person name="Gilroy R."/>
            <person name="Ravi A."/>
            <person name="Getino M."/>
            <person name="Pursley I."/>
            <person name="Horton D.L."/>
            <person name="Alikhan N.F."/>
            <person name="Baker D."/>
            <person name="Gharbi K."/>
            <person name="Hall N."/>
            <person name="Watson M."/>
            <person name="Adriaenssens E.M."/>
            <person name="Foster-Nyarko E."/>
            <person name="Jarju S."/>
            <person name="Secka A."/>
            <person name="Antonio M."/>
            <person name="Oren A."/>
            <person name="Chaudhuri R.R."/>
            <person name="La Ragione R."/>
            <person name="Hildebrand F."/>
            <person name="Pallen M.J."/>
        </authorList>
    </citation>
    <scope>NUCLEOTIDE SEQUENCE</scope>
    <source>
        <strain evidence="3">ChiSjej3B21-11622</strain>
    </source>
</reference>
<dbReference type="Gene3D" id="3.40.50.2300">
    <property type="match status" value="2"/>
</dbReference>
<dbReference type="InterPro" id="IPR025997">
    <property type="entry name" value="SBP_2_dom"/>
</dbReference>
<evidence type="ECO:0000313" key="3">
    <source>
        <dbReference type="EMBL" id="HIQ95056.1"/>
    </source>
</evidence>
<evidence type="ECO:0000256" key="1">
    <source>
        <dbReference type="SAM" id="Phobius"/>
    </source>
</evidence>
<sequence>MDQRICKSHRKYRTAIQAAVFLMAVFLFFAVKAKAEEKTLRIAINASGEVFPDLKKNMGILEEIASVEILWNESEERGSTADSIIYFVQDAIEQGVDGILLCPPNDQVLSVICRMCGEAQVYWGIYFRSIANDNIRLICENSPYYIGNVYEDEEENAYALAETILEKGYRKIALLSEAKWDTTCMAREEGINRALEEYPDAEIVAEGRDFRSEEDVASMTESILEAYPEVDCIYLVGSTVRNGAKIILDTIRETRGGEGVGLATIDFSQSLTEDFESGILKAAYGVPQFSIDAYYMAVAMVNQLKGYPLSEHAESYRVPGILVDSAALAEEISDATENPDHLYFTEEEVERLLLKWNNPTLDAAVFQDLIDENL</sequence>
<organism evidence="3 4">
    <name type="scientific">Candidatus Limivivens merdigallinarum</name>
    <dbReference type="NCBI Taxonomy" id="2840859"/>
    <lineage>
        <taxon>Bacteria</taxon>
        <taxon>Bacillati</taxon>
        <taxon>Bacillota</taxon>
        <taxon>Clostridia</taxon>
        <taxon>Lachnospirales</taxon>
        <taxon>Lachnospiraceae</taxon>
        <taxon>Lachnospiraceae incertae sedis</taxon>
        <taxon>Candidatus Limivivens</taxon>
    </lineage>
</organism>
<dbReference type="Proteomes" id="UP000886886">
    <property type="component" value="Unassembled WGS sequence"/>
</dbReference>